<dbReference type="AlphaFoldDB" id="A0A1M6I7J8"/>
<dbReference type="SUPFAM" id="SSF48452">
    <property type="entry name" value="TPR-like"/>
    <property type="match status" value="2"/>
</dbReference>
<dbReference type="InterPro" id="IPR011990">
    <property type="entry name" value="TPR-like_helical_dom_sf"/>
</dbReference>
<keyword evidence="4" id="KW-0418">Kinase</keyword>
<dbReference type="OrthoDB" id="943406at2"/>
<comment type="catalytic activity">
    <reaction evidence="1">
        <text>ATP + protein L-histidine = ADP + protein N-phospho-L-histidine.</text>
        <dbReference type="EC" id="2.7.13.3"/>
    </reaction>
</comment>
<dbReference type="InterPro" id="IPR050482">
    <property type="entry name" value="Sensor_HK_TwoCompSys"/>
</dbReference>
<dbReference type="PANTHER" id="PTHR24421">
    <property type="entry name" value="NITRATE/NITRITE SENSOR PROTEIN NARX-RELATED"/>
    <property type="match status" value="1"/>
</dbReference>
<dbReference type="STRING" id="570521.SAMN04488508_107167"/>
<organism evidence="8 9">
    <name type="scientific">Aquimarina spongiae</name>
    <dbReference type="NCBI Taxonomy" id="570521"/>
    <lineage>
        <taxon>Bacteria</taxon>
        <taxon>Pseudomonadati</taxon>
        <taxon>Bacteroidota</taxon>
        <taxon>Flavobacteriia</taxon>
        <taxon>Flavobacteriales</taxon>
        <taxon>Flavobacteriaceae</taxon>
        <taxon>Aquimarina</taxon>
    </lineage>
</organism>
<name>A0A1M6I7J8_9FLAO</name>
<dbReference type="EMBL" id="FQYP01000007">
    <property type="protein sequence ID" value="SHJ30451.1"/>
    <property type="molecule type" value="Genomic_DNA"/>
</dbReference>
<keyword evidence="6" id="KW-0472">Membrane</keyword>
<dbReference type="PANTHER" id="PTHR24421:SF10">
    <property type="entry name" value="NITRATE_NITRITE SENSOR PROTEIN NARQ"/>
    <property type="match status" value="1"/>
</dbReference>
<evidence type="ECO:0000256" key="2">
    <source>
        <dbReference type="ARBA" id="ARBA00012438"/>
    </source>
</evidence>
<dbReference type="Proteomes" id="UP000184432">
    <property type="component" value="Unassembled WGS sequence"/>
</dbReference>
<feature type="transmembrane region" description="Helical" evidence="6">
    <location>
        <begin position="433"/>
        <end position="453"/>
    </location>
</feature>
<proteinExistence type="predicted"/>
<accession>A0A1M6I7J8</accession>
<keyword evidence="3" id="KW-0808">Transferase</keyword>
<evidence type="ECO:0000313" key="9">
    <source>
        <dbReference type="Proteomes" id="UP000184432"/>
    </source>
</evidence>
<gene>
    <name evidence="8" type="ORF">SAMN04488508_107167</name>
</gene>
<dbReference type="GO" id="GO:0004673">
    <property type="term" value="F:protein histidine kinase activity"/>
    <property type="evidence" value="ECO:0007669"/>
    <property type="project" value="UniProtKB-EC"/>
</dbReference>
<evidence type="ECO:0000259" key="7">
    <source>
        <dbReference type="Pfam" id="PF02518"/>
    </source>
</evidence>
<keyword evidence="9" id="KW-1185">Reference proteome</keyword>
<evidence type="ECO:0000256" key="6">
    <source>
        <dbReference type="SAM" id="Phobius"/>
    </source>
</evidence>
<evidence type="ECO:0000313" key="8">
    <source>
        <dbReference type="EMBL" id="SHJ30451.1"/>
    </source>
</evidence>
<dbReference type="SUPFAM" id="SSF55874">
    <property type="entry name" value="ATPase domain of HSP90 chaperone/DNA topoisomerase II/histidine kinase"/>
    <property type="match status" value="1"/>
</dbReference>
<dbReference type="Gene3D" id="1.25.40.10">
    <property type="entry name" value="Tetratricopeptide repeat domain"/>
    <property type="match status" value="2"/>
</dbReference>
<dbReference type="Gene3D" id="3.30.565.10">
    <property type="entry name" value="Histidine kinase-like ATPase, C-terminal domain"/>
    <property type="match status" value="1"/>
</dbReference>
<feature type="domain" description="Histidine kinase/HSP90-like ATPase" evidence="7">
    <location>
        <begin position="565"/>
        <end position="650"/>
    </location>
</feature>
<dbReference type="CDD" id="cd16917">
    <property type="entry name" value="HATPase_UhpB-NarQ-NarX-like"/>
    <property type="match status" value="1"/>
</dbReference>
<evidence type="ECO:0000256" key="3">
    <source>
        <dbReference type="ARBA" id="ARBA00022679"/>
    </source>
</evidence>
<dbReference type="EC" id="2.7.13.3" evidence="2"/>
<keyword evidence="6" id="KW-1133">Transmembrane helix</keyword>
<dbReference type="GO" id="GO:0000160">
    <property type="term" value="P:phosphorelay signal transduction system"/>
    <property type="evidence" value="ECO:0007669"/>
    <property type="project" value="UniProtKB-KW"/>
</dbReference>
<dbReference type="InterPro" id="IPR036890">
    <property type="entry name" value="HATPase_C_sf"/>
</dbReference>
<evidence type="ECO:0000256" key="1">
    <source>
        <dbReference type="ARBA" id="ARBA00000085"/>
    </source>
</evidence>
<evidence type="ECO:0000256" key="4">
    <source>
        <dbReference type="ARBA" id="ARBA00022777"/>
    </source>
</evidence>
<keyword evidence="5" id="KW-0902">Two-component regulatory system</keyword>
<dbReference type="RefSeq" id="WP_073318124.1">
    <property type="nucleotide sequence ID" value="NZ_FQYP01000007.1"/>
</dbReference>
<protein>
    <recommendedName>
        <fullName evidence="2">histidine kinase</fullName>
        <ecNumber evidence="2">2.7.13.3</ecNumber>
    </recommendedName>
</protein>
<reference evidence="9" key="1">
    <citation type="submission" date="2016-11" db="EMBL/GenBank/DDBJ databases">
        <authorList>
            <person name="Varghese N."/>
            <person name="Submissions S."/>
        </authorList>
    </citation>
    <scope>NUCLEOTIDE SEQUENCE [LARGE SCALE GENOMIC DNA]</scope>
    <source>
        <strain evidence="9">DSM 22623</strain>
    </source>
</reference>
<evidence type="ECO:0000256" key="5">
    <source>
        <dbReference type="ARBA" id="ARBA00023012"/>
    </source>
</evidence>
<dbReference type="Pfam" id="PF02518">
    <property type="entry name" value="HATPase_c"/>
    <property type="match status" value="1"/>
</dbReference>
<keyword evidence="6" id="KW-0812">Transmembrane</keyword>
<sequence>MKLWRVNFHILIGCLGVIFFFNISVYSQTNLQQDLIAQRQLDTVLSYYQKSDVDSIDISKRLFYISTFLKLIEPYQEDTLVYMGLMRKTKLQNLAKQYDSAVTYSEKLYDLSNRNNDTLHIIRASAKLGLYHKNNNQLKESFKFYNEAFRVSRRVGDSARSGRYLLQMANIQNILGDFSGSKATAIEGVKFAEKIWDIKRLSGLYHIISVSNLEQNNFDEALKYNIAALSLGENKEDAKIIGRNHMFNYQNTKANILSGKKDFNQAISILDTLRKEPSVIGNKEMYARVLSNLGYILWLQDSQNITSEQLLLQARGIRKEINDAEGLIASNIHLTKFYQENNKEKALFFANSAYQNALKRESLVSIIEALGYVIQLKDSPEEARIYHKTSKELEEINQSNRAIYVETKYENDKLTTENLVLKAETAKKERQRIIYLFGSILIILIAGSVFYMVQQRHKRQIIRNVYDAEARISKKLHDELANDVYNVMIQIQNEQSRKEVLDKLEDIYNSTRDISRENSSFNEVRDFHLELSNMLSSYSADYTKIIIKDVGEINWQSITPEKKIIVYRILQELMINMKKHSEASLVAITFKKEQKNIKITYADNGVGVDKDEIIYSSGLRNAENRIKTIGGSFIFDSEMERGFKATVHFPN</sequence>
<dbReference type="InterPro" id="IPR003594">
    <property type="entry name" value="HATPase_dom"/>
</dbReference>